<dbReference type="SUPFAM" id="SSF46561">
    <property type="entry name" value="Ribosomal protein L29 (L29p)"/>
    <property type="match status" value="1"/>
</dbReference>
<feature type="region of interest" description="Disordered" evidence="4">
    <location>
        <begin position="90"/>
        <end position="119"/>
    </location>
</feature>
<keyword evidence="6" id="KW-1185">Reference proteome</keyword>
<organism evidence="5 6">
    <name type="scientific">Starmerella bacillaris</name>
    <name type="common">Yeast</name>
    <name type="synonym">Candida zemplinina</name>
    <dbReference type="NCBI Taxonomy" id="1247836"/>
    <lineage>
        <taxon>Eukaryota</taxon>
        <taxon>Fungi</taxon>
        <taxon>Dikarya</taxon>
        <taxon>Ascomycota</taxon>
        <taxon>Saccharomycotina</taxon>
        <taxon>Dipodascomycetes</taxon>
        <taxon>Dipodascales</taxon>
        <taxon>Trichomonascaceae</taxon>
        <taxon>Starmerella</taxon>
    </lineage>
</organism>
<dbReference type="GO" id="GO:0003729">
    <property type="term" value="F:mRNA binding"/>
    <property type="evidence" value="ECO:0007669"/>
    <property type="project" value="TreeGrafter"/>
</dbReference>
<evidence type="ECO:0000256" key="4">
    <source>
        <dbReference type="SAM" id="MobiDB-lite"/>
    </source>
</evidence>
<dbReference type="InterPro" id="IPR001854">
    <property type="entry name" value="Ribosomal_uL29"/>
</dbReference>
<dbReference type="HAMAP" id="MF_00374">
    <property type="entry name" value="Ribosomal_uL29"/>
    <property type="match status" value="1"/>
</dbReference>
<dbReference type="GO" id="GO:0006412">
    <property type="term" value="P:translation"/>
    <property type="evidence" value="ECO:0007669"/>
    <property type="project" value="InterPro"/>
</dbReference>
<dbReference type="GO" id="GO:0022625">
    <property type="term" value="C:cytosolic large ribosomal subunit"/>
    <property type="evidence" value="ECO:0007669"/>
    <property type="project" value="InterPro"/>
</dbReference>
<evidence type="ECO:0000313" key="5">
    <source>
        <dbReference type="EMBL" id="GMM52935.1"/>
    </source>
</evidence>
<reference evidence="5 6" key="1">
    <citation type="journal article" date="2023" name="Elife">
        <title>Identification of key yeast species and microbe-microbe interactions impacting larval growth of Drosophila in the wild.</title>
        <authorList>
            <person name="Mure A."/>
            <person name="Sugiura Y."/>
            <person name="Maeda R."/>
            <person name="Honda K."/>
            <person name="Sakurai N."/>
            <person name="Takahashi Y."/>
            <person name="Watada M."/>
            <person name="Katoh T."/>
            <person name="Gotoh A."/>
            <person name="Gotoh Y."/>
            <person name="Taniguchi I."/>
            <person name="Nakamura K."/>
            <person name="Hayashi T."/>
            <person name="Katayama T."/>
            <person name="Uemura T."/>
            <person name="Hattori Y."/>
        </authorList>
    </citation>
    <scope>NUCLEOTIDE SEQUENCE [LARGE SCALE GENOMIC DNA]</scope>
    <source>
        <strain evidence="5 6">SB-73</strain>
    </source>
</reference>
<gene>
    <name evidence="5" type="ORF">DASB73_038980</name>
</gene>
<comment type="similarity">
    <text evidence="1">Belongs to the universal ribosomal protein uL29 family.</text>
</comment>
<dbReference type="Pfam" id="PF00831">
    <property type="entry name" value="Ribosomal_L29"/>
    <property type="match status" value="1"/>
</dbReference>
<dbReference type="NCBIfam" id="TIGR00012">
    <property type="entry name" value="L29"/>
    <property type="match status" value="1"/>
</dbReference>
<dbReference type="Gene3D" id="1.10.287.310">
    <property type="match status" value="1"/>
</dbReference>
<feature type="compositionally biased region" description="Basic residues" evidence="4">
    <location>
        <begin position="99"/>
        <end position="119"/>
    </location>
</feature>
<dbReference type="FunFam" id="6.10.250.3450:FF:000001">
    <property type="entry name" value="60S ribosomal protein L35"/>
    <property type="match status" value="1"/>
</dbReference>
<dbReference type="InterPro" id="IPR045059">
    <property type="entry name" value="Ribosomal_uL29_euk"/>
</dbReference>
<sequence>MSDIKIKDIRELSDEQLKTQLIDLKENLLQLRAKKANVRSGEIHRVRKNIARVLTVINLKARSEVLANTSNPRRLPKDIRPKLTRALRRKLSASDANRRTLKAQKKSAAFPHRKYALKA</sequence>
<dbReference type="CDD" id="cd00427">
    <property type="entry name" value="Ribosomal_L29_HIP"/>
    <property type="match status" value="1"/>
</dbReference>
<dbReference type="InterPro" id="IPR036049">
    <property type="entry name" value="Ribosomal_uL29_sf"/>
</dbReference>
<comment type="caution">
    <text evidence="5">The sequence shown here is derived from an EMBL/GenBank/DDBJ whole genome shotgun (WGS) entry which is preliminary data.</text>
</comment>
<dbReference type="PANTHER" id="PTHR45722:SF2">
    <property type="entry name" value="LARGE RIBOSOMAL SUBUNIT PROTEIN UL29-RELATED"/>
    <property type="match status" value="1"/>
</dbReference>
<evidence type="ECO:0000256" key="1">
    <source>
        <dbReference type="ARBA" id="ARBA00009254"/>
    </source>
</evidence>
<name>A0AAV5RNE0_STABA</name>
<dbReference type="Proteomes" id="UP001362899">
    <property type="component" value="Unassembled WGS sequence"/>
</dbReference>
<keyword evidence="2" id="KW-0689">Ribosomal protein</keyword>
<proteinExistence type="inferred from homology"/>
<protein>
    <submittedName>
        <fullName evidence="5">Ribosomal 60S subunit protein L35B</fullName>
    </submittedName>
</protein>
<keyword evidence="3" id="KW-0687">Ribonucleoprotein</keyword>
<dbReference type="AlphaFoldDB" id="A0AAV5RNE0"/>
<dbReference type="GO" id="GO:0000463">
    <property type="term" value="P:maturation of LSU-rRNA from tricistronic rRNA transcript (SSU-rRNA, 5.8S rRNA, LSU-rRNA)"/>
    <property type="evidence" value="ECO:0007669"/>
    <property type="project" value="InterPro"/>
</dbReference>
<dbReference type="PANTHER" id="PTHR45722">
    <property type="entry name" value="60S RIBOSOMAL PROTEIN L35"/>
    <property type="match status" value="1"/>
</dbReference>
<evidence type="ECO:0000313" key="6">
    <source>
        <dbReference type="Proteomes" id="UP001362899"/>
    </source>
</evidence>
<dbReference type="Gene3D" id="6.10.250.3450">
    <property type="match status" value="1"/>
</dbReference>
<evidence type="ECO:0000256" key="3">
    <source>
        <dbReference type="ARBA" id="ARBA00023274"/>
    </source>
</evidence>
<accession>A0AAV5RNE0</accession>
<dbReference type="EMBL" id="BTGC01000008">
    <property type="protein sequence ID" value="GMM52935.1"/>
    <property type="molecule type" value="Genomic_DNA"/>
</dbReference>
<evidence type="ECO:0000256" key="2">
    <source>
        <dbReference type="ARBA" id="ARBA00022980"/>
    </source>
</evidence>
<dbReference type="GO" id="GO:0003735">
    <property type="term" value="F:structural constituent of ribosome"/>
    <property type="evidence" value="ECO:0007669"/>
    <property type="project" value="InterPro"/>
</dbReference>